<evidence type="ECO:0000256" key="1">
    <source>
        <dbReference type="SAM" id="Phobius"/>
    </source>
</evidence>
<name>A0A1G9NSK2_9EURY</name>
<keyword evidence="1" id="KW-0472">Membrane</keyword>
<feature type="transmembrane region" description="Helical" evidence="1">
    <location>
        <begin position="12"/>
        <end position="45"/>
    </location>
</feature>
<keyword evidence="1" id="KW-0812">Transmembrane</keyword>
<organism evidence="2 3">
    <name type="scientific">Halogranum gelatinilyticum</name>
    <dbReference type="NCBI Taxonomy" id="660521"/>
    <lineage>
        <taxon>Archaea</taxon>
        <taxon>Methanobacteriati</taxon>
        <taxon>Methanobacteriota</taxon>
        <taxon>Stenosarchaea group</taxon>
        <taxon>Halobacteria</taxon>
        <taxon>Halobacteriales</taxon>
        <taxon>Haloferacaceae</taxon>
    </lineage>
</organism>
<evidence type="ECO:0000313" key="3">
    <source>
        <dbReference type="Proteomes" id="UP000199451"/>
    </source>
</evidence>
<accession>A0A1G9NSK2</accession>
<keyword evidence="1" id="KW-1133">Transmembrane helix</keyword>
<proteinExistence type="predicted"/>
<dbReference type="AlphaFoldDB" id="A0A1G9NSK2"/>
<evidence type="ECO:0000313" key="2">
    <source>
        <dbReference type="EMBL" id="SDL89568.1"/>
    </source>
</evidence>
<gene>
    <name evidence="2" type="ORF">SAMN04487949_0095</name>
</gene>
<protein>
    <submittedName>
        <fullName evidence="2">Uncharacterized protein</fullName>
    </submittedName>
</protein>
<dbReference type="EMBL" id="FNHL01000001">
    <property type="protein sequence ID" value="SDL89568.1"/>
    <property type="molecule type" value="Genomic_DNA"/>
</dbReference>
<dbReference type="Proteomes" id="UP000199451">
    <property type="component" value="Unassembled WGS sequence"/>
</dbReference>
<sequence length="63" mass="6860">MVPNGLDMKRVALTALTFVAGVFFVSSLTVEGVVFGLPLVVLAIASVVPDLSQRVWEWVWRTA</sequence>
<keyword evidence="3" id="KW-1185">Reference proteome</keyword>
<reference evidence="3" key="1">
    <citation type="submission" date="2016-10" db="EMBL/GenBank/DDBJ databases">
        <authorList>
            <person name="Varghese N."/>
            <person name="Submissions S."/>
        </authorList>
    </citation>
    <scope>NUCLEOTIDE SEQUENCE [LARGE SCALE GENOMIC DNA]</scope>
    <source>
        <strain evidence="3">CGMCC 1.10119</strain>
    </source>
</reference>